<geneLocation type="plasmid" evidence="2">
    <name>pKCA54</name>
</geneLocation>
<proteinExistence type="predicted"/>
<keyword evidence="1" id="KW-0175">Coiled coil</keyword>
<dbReference type="AlphaFoldDB" id="A0A0C5PWV3"/>
<organism evidence="2">
    <name type="scientific">Latilactobacillus sakei</name>
    <name type="common">Lactobacillus sakei</name>
    <dbReference type="NCBI Taxonomy" id="1599"/>
    <lineage>
        <taxon>Bacteria</taxon>
        <taxon>Bacillati</taxon>
        <taxon>Bacillota</taxon>
        <taxon>Bacilli</taxon>
        <taxon>Lactobacillales</taxon>
        <taxon>Lactobacillaceae</taxon>
        <taxon>Latilactobacillus</taxon>
    </lineage>
</organism>
<sequence length="86" mass="9704">MYDIVSVIIFNTIGGIIMSQSNLEKQEAKLKQLNQKIKAEKNKIEQNLGKQIIRSANLDYGTLTTPQIKMIAKKVAAFLNQAQNNR</sequence>
<accession>A0A0C5PWV3</accession>
<feature type="coiled-coil region" evidence="1">
    <location>
        <begin position="16"/>
        <end position="50"/>
    </location>
</feature>
<name>A0A0C5PWV3_LATSK</name>
<dbReference type="EMBL" id="KF559312">
    <property type="protein sequence ID" value="AJQ16948.1"/>
    <property type="molecule type" value="Genomic_DNA"/>
</dbReference>
<protein>
    <submittedName>
        <fullName evidence="2">Uncharacterized protein</fullName>
    </submittedName>
</protein>
<evidence type="ECO:0000313" key="2">
    <source>
        <dbReference type="EMBL" id="AJQ16948.1"/>
    </source>
</evidence>
<keyword evidence="2" id="KW-0614">Plasmid</keyword>
<reference evidence="2" key="1">
    <citation type="submission" date="2013-08" db="EMBL/GenBank/DDBJ databases">
        <title>Genetic Structure of Residential Plasmids in Lactobacillus sakei KCA311.</title>
        <authorList>
            <person name="Woo D.R."/>
            <person name="Ahn C."/>
        </authorList>
    </citation>
    <scope>NUCLEOTIDE SEQUENCE</scope>
    <source>
        <strain evidence="2">KCA311</strain>
        <plasmid evidence="2">pKCA54</plasmid>
    </source>
</reference>
<evidence type="ECO:0000256" key="1">
    <source>
        <dbReference type="SAM" id="Coils"/>
    </source>
</evidence>